<reference evidence="3 4" key="1">
    <citation type="submission" date="2017-12" db="EMBL/GenBank/DDBJ databases">
        <title>Comparative genomics of Botrytis spp.</title>
        <authorList>
            <person name="Valero-Jimenez C.A."/>
            <person name="Tapia P."/>
            <person name="Veloso J."/>
            <person name="Silva-Moreno E."/>
            <person name="Staats M."/>
            <person name="Valdes J.H."/>
            <person name="Van Kan J.A.L."/>
        </authorList>
    </citation>
    <scope>NUCLEOTIDE SEQUENCE [LARGE SCALE GENOMIC DNA]</scope>
    <source>
        <strain evidence="3 4">MUCL11595</strain>
    </source>
</reference>
<evidence type="ECO:0000313" key="3">
    <source>
        <dbReference type="EMBL" id="TGO61804.1"/>
    </source>
</evidence>
<organism evidence="3 4">
    <name type="scientific">Botryotinia convoluta</name>
    <dbReference type="NCBI Taxonomy" id="54673"/>
    <lineage>
        <taxon>Eukaryota</taxon>
        <taxon>Fungi</taxon>
        <taxon>Dikarya</taxon>
        <taxon>Ascomycota</taxon>
        <taxon>Pezizomycotina</taxon>
        <taxon>Leotiomycetes</taxon>
        <taxon>Helotiales</taxon>
        <taxon>Sclerotiniaceae</taxon>
        <taxon>Botryotinia</taxon>
    </lineage>
</organism>
<dbReference type="AlphaFoldDB" id="A0A4Z1IMK2"/>
<comment type="similarity">
    <text evidence="1">Belongs to the tpcK family.</text>
</comment>
<dbReference type="InterPro" id="IPR009799">
    <property type="entry name" value="EthD_dom"/>
</dbReference>
<gene>
    <name evidence="3" type="ORF">BCON_0024g00040</name>
</gene>
<accession>A0A4Z1IMK2</accession>
<keyword evidence="4" id="KW-1185">Reference proteome</keyword>
<evidence type="ECO:0000313" key="4">
    <source>
        <dbReference type="Proteomes" id="UP000297527"/>
    </source>
</evidence>
<dbReference type="OrthoDB" id="2519291at2759"/>
<comment type="caution">
    <text evidence="3">The sequence shown here is derived from an EMBL/GenBank/DDBJ whole genome shotgun (WGS) entry which is preliminary data.</text>
</comment>
<dbReference type="Proteomes" id="UP000297527">
    <property type="component" value="Unassembled WGS sequence"/>
</dbReference>
<feature type="domain" description="EthD" evidence="2">
    <location>
        <begin position="2"/>
        <end position="93"/>
    </location>
</feature>
<sequence>MPLLLKLLGPAFPFSHTRHYITRIDISYAIGTESSGKPKAYLTRTPTTAREFFDYDCWSELVFRDEQHFGAFYQKLTSEEVSRQVKEDEIKFVIAEKIQSVTIDKLAITVGPRV</sequence>
<dbReference type="EMBL" id="PQXN01000024">
    <property type="protein sequence ID" value="TGO61804.1"/>
    <property type="molecule type" value="Genomic_DNA"/>
</dbReference>
<proteinExistence type="inferred from homology"/>
<evidence type="ECO:0000259" key="2">
    <source>
        <dbReference type="Pfam" id="PF07110"/>
    </source>
</evidence>
<protein>
    <recommendedName>
        <fullName evidence="2">EthD domain-containing protein</fullName>
    </recommendedName>
</protein>
<dbReference type="Pfam" id="PF07110">
    <property type="entry name" value="EthD"/>
    <property type="match status" value="1"/>
</dbReference>
<name>A0A4Z1IMK2_9HELO</name>
<dbReference type="GO" id="GO:0016491">
    <property type="term" value="F:oxidoreductase activity"/>
    <property type="evidence" value="ECO:0007669"/>
    <property type="project" value="InterPro"/>
</dbReference>
<evidence type="ECO:0000256" key="1">
    <source>
        <dbReference type="ARBA" id="ARBA00005986"/>
    </source>
</evidence>